<dbReference type="GO" id="GO:0004672">
    <property type="term" value="F:protein kinase activity"/>
    <property type="evidence" value="ECO:0007669"/>
    <property type="project" value="InterPro"/>
</dbReference>
<organism evidence="2 3">
    <name type="scientific">Coccomyxa subellipsoidea (strain C-169)</name>
    <name type="common">Green microalga</name>
    <dbReference type="NCBI Taxonomy" id="574566"/>
    <lineage>
        <taxon>Eukaryota</taxon>
        <taxon>Viridiplantae</taxon>
        <taxon>Chlorophyta</taxon>
        <taxon>core chlorophytes</taxon>
        <taxon>Trebouxiophyceae</taxon>
        <taxon>Trebouxiophyceae incertae sedis</taxon>
        <taxon>Coccomyxaceae</taxon>
        <taxon>Coccomyxa</taxon>
        <taxon>Coccomyxa subellipsoidea</taxon>
    </lineage>
</organism>
<accession>I0YS30</accession>
<dbReference type="InterPro" id="IPR053235">
    <property type="entry name" value="Ser_Thr_kinase"/>
</dbReference>
<dbReference type="OrthoDB" id="524379at2759"/>
<dbReference type="PANTHER" id="PTHR24361">
    <property type="entry name" value="MITOGEN-ACTIVATED KINASE KINASE KINASE"/>
    <property type="match status" value="1"/>
</dbReference>
<dbReference type="SUPFAM" id="SSF56112">
    <property type="entry name" value="Protein kinase-like (PK-like)"/>
    <property type="match status" value="1"/>
</dbReference>
<feature type="domain" description="Protein kinase" evidence="1">
    <location>
        <begin position="204"/>
        <end position="452"/>
    </location>
</feature>
<dbReference type="GO" id="GO:0005737">
    <property type="term" value="C:cytoplasm"/>
    <property type="evidence" value="ECO:0007669"/>
    <property type="project" value="TreeGrafter"/>
</dbReference>
<dbReference type="eggNOG" id="KOG1187">
    <property type="taxonomic scope" value="Eukaryota"/>
</dbReference>
<dbReference type="AlphaFoldDB" id="I0YS30"/>
<dbReference type="Proteomes" id="UP000007264">
    <property type="component" value="Unassembled WGS sequence"/>
</dbReference>
<reference evidence="2 3" key="1">
    <citation type="journal article" date="2012" name="Genome Biol.">
        <title>The genome of the polar eukaryotic microalga coccomyxa subellipsoidea reveals traits of cold adaptation.</title>
        <authorList>
            <person name="Blanc G."/>
            <person name="Agarkova I."/>
            <person name="Grimwood J."/>
            <person name="Kuo A."/>
            <person name="Brueggeman A."/>
            <person name="Dunigan D."/>
            <person name="Gurnon J."/>
            <person name="Ladunga I."/>
            <person name="Lindquist E."/>
            <person name="Lucas S."/>
            <person name="Pangilinan J."/>
            <person name="Proschold T."/>
            <person name="Salamov A."/>
            <person name="Schmutz J."/>
            <person name="Weeks D."/>
            <person name="Yamada T."/>
            <person name="Claverie J.M."/>
            <person name="Grigoriev I."/>
            <person name="Van Etten J."/>
            <person name="Lomsadze A."/>
            <person name="Borodovsky M."/>
        </authorList>
    </citation>
    <scope>NUCLEOTIDE SEQUENCE [LARGE SCALE GENOMIC DNA]</scope>
    <source>
        <strain evidence="2 3">C-169</strain>
    </source>
</reference>
<proteinExistence type="predicted"/>
<dbReference type="EMBL" id="AGSI01000013">
    <property type="protein sequence ID" value="EIE21199.1"/>
    <property type="molecule type" value="Genomic_DNA"/>
</dbReference>
<dbReference type="GO" id="GO:0005524">
    <property type="term" value="F:ATP binding"/>
    <property type="evidence" value="ECO:0007669"/>
    <property type="project" value="InterPro"/>
</dbReference>
<evidence type="ECO:0000259" key="1">
    <source>
        <dbReference type="PROSITE" id="PS50011"/>
    </source>
</evidence>
<comment type="caution">
    <text evidence="2">The sequence shown here is derived from an EMBL/GenBank/DDBJ whole genome shotgun (WGS) entry which is preliminary data.</text>
</comment>
<sequence length="521" mass="56736">MVSQATSSRWSQNILSWVTELVENRELDKARITLLLEKVLALEKARAADQGLLETLRAALAGREAELEQTALEASQAAEKRDADLQAARQGLQRSMRDLLQSRTLVQQLQAQLDAKTVQLQIKESEAQTAAAVAAGTDRAMMGAAAQLQDIQAQLDSCTAQLHAAVLDNQRLLDSWNQANGEKLALLQQLADPSRTPIVSEADCPLVKHLGSGACGSVDLHQMQMAVKKASTPRDQQVLNKESVALLSMNHPSIPKLLCFVARSDGSFGLAMNFISGGSLEEAIWPAREGTVGRSAFARPGIYMQLWIMMQLVDVLMYAHSMGWVHADVKAANIMLTADGRVILIDWGLSYMISEPDKMWRGTIGTYQPANVLHGSFMSPKDDIRGLCTVGVNMLHGGHPVCSKLLQRYRATNADPANRAAITDAIKEAPSANHEDEDVRVAFAEMMRHTGLCEADFAPFLQDARVPQEYVIILQSGLGHDAACAIEGAMPTLQEFRAVLQRAICEVEATQLPTAVPAMID</sequence>
<dbReference type="InterPro" id="IPR000719">
    <property type="entry name" value="Prot_kinase_dom"/>
</dbReference>
<name>I0YS30_COCSC</name>
<dbReference type="RefSeq" id="XP_005645743.1">
    <property type="nucleotide sequence ID" value="XM_005645686.1"/>
</dbReference>
<dbReference type="SMART" id="SM00220">
    <property type="entry name" value="S_TKc"/>
    <property type="match status" value="1"/>
</dbReference>
<dbReference type="Gene3D" id="1.10.510.10">
    <property type="entry name" value="Transferase(Phosphotransferase) domain 1"/>
    <property type="match status" value="1"/>
</dbReference>
<evidence type="ECO:0000313" key="2">
    <source>
        <dbReference type="EMBL" id="EIE21199.1"/>
    </source>
</evidence>
<dbReference type="STRING" id="574566.I0YS30"/>
<dbReference type="PANTHER" id="PTHR24361:SF678">
    <property type="entry name" value="SPORULATION-SPECIFIC PROTEIN 1"/>
    <property type="match status" value="1"/>
</dbReference>
<evidence type="ECO:0000313" key="3">
    <source>
        <dbReference type="Proteomes" id="UP000007264"/>
    </source>
</evidence>
<dbReference type="GeneID" id="17039181"/>
<keyword evidence="3" id="KW-1185">Reference proteome</keyword>
<dbReference type="KEGG" id="csl:COCSUDRAFT_43521"/>
<protein>
    <submittedName>
        <fullName evidence="2">Kinase-like protein</fullName>
    </submittedName>
</protein>
<dbReference type="InterPro" id="IPR011009">
    <property type="entry name" value="Kinase-like_dom_sf"/>
</dbReference>
<gene>
    <name evidence="2" type="ORF">COCSUDRAFT_43521</name>
</gene>
<dbReference type="CDD" id="cd00180">
    <property type="entry name" value="PKc"/>
    <property type="match status" value="1"/>
</dbReference>
<dbReference type="PROSITE" id="PS50011">
    <property type="entry name" value="PROTEIN_KINASE_DOM"/>
    <property type="match status" value="1"/>
</dbReference>
<dbReference type="Pfam" id="PF00069">
    <property type="entry name" value="Pkinase"/>
    <property type="match status" value="1"/>
</dbReference>